<keyword evidence="3" id="KW-1185">Reference proteome</keyword>
<dbReference type="SUPFAM" id="SSF51679">
    <property type="entry name" value="Bacterial luciferase-like"/>
    <property type="match status" value="1"/>
</dbReference>
<organism evidence="2 3">
    <name type="scientific">Dickeya poaceiphila</name>
    <dbReference type="NCBI Taxonomy" id="568768"/>
    <lineage>
        <taxon>Bacteria</taxon>
        <taxon>Pseudomonadati</taxon>
        <taxon>Pseudomonadota</taxon>
        <taxon>Gammaproteobacteria</taxon>
        <taxon>Enterobacterales</taxon>
        <taxon>Pectobacteriaceae</taxon>
        <taxon>Dickeya</taxon>
    </lineage>
</organism>
<evidence type="ECO:0000313" key="3">
    <source>
        <dbReference type="Proteomes" id="UP000320591"/>
    </source>
</evidence>
<dbReference type="InterPro" id="IPR024011">
    <property type="entry name" value="Biosynth_lucif-like_mOase_dom"/>
</dbReference>
<evidence type="ECO:0000313" key="2">
    <source>
        <dbReference type="EMBL" id="QDX31510.1"/>
    </source>
</evidence>
<sequence length="358" mass="39544">MSAKAELTPSTIPKLSLFFFSNVNKGASTTQYQQLISMVQLADELNFDAIWTPERHFNAFGGMFPNPSVLSAALAASTRRISIRAGSVVLPLHDPLRVAEEWALVDNLSAGRVGVAFAAGWQRNDFVLNAGNYKNRQQCLFSSIETVLSLWSGNTVVRDELSLPGSPEPVEIQTWPAPLQHNIPVWITTGSNPLLFEEAGKRGFHVLTHLINQTWEQLEANCASYRRARAEAGHDADAGKITLMMHTQAGKSKADMLPELRPALKNYLSAFMQLSDNLSQSSSSQQRQNQKRQAYTLKWGVEKYLNQYGLFGSASECQEILVALKQQGIDEVACLIDFGMAEESVRATIDTLATLLIN</sequence>
<dbReference type="KEGG" id="dic:Dpoa569_0003550"/>
<dbReference type="Gene3D" id="3.20.20.30">
    <property type="entry name" value="Luciferase-like domain"/>
    <property type="match status" value="1"/>
</dbReference>
<dbReference type="RefSeq" id="WP_042868193.1">
    <property type="nucleotide sequence ID" value="NZ_CM001975.1"/>
</dbReference>
<proteinExistence type="predicted"/>
<dbReference type="EMBL" id="CP042220">
    <property type="protein sequence ID" value="QDX31510.1"/>
    <property type="molecule type" value="Genomic_DNA"/>
</dbReference>
<protein>
    <submittedName>
        <fullName evidence="2">LLM class flavin-dependent oxidoreductase</fullName>
    </submittedName>
</protein>
<accession>A0A5B8IJ64</accession>
<name>A0A5B8IJ64_9GAMM</name>
<dbReference type="InterPro" id="IPR011251">
    <property type="entry name" value="Luciferase-like_dom"/>
</dbReference>
<dbReference type="Pfam" id="PF00296">
    <property type="entry name" value="Bac_luciferase"/>
    <property type="match status" value="1"/>
</dbReference>
<dbReference type="PANTHER" id="PTHR30137:SF6">
    <property type="entry name" value="LUCIFERASE-LIKE MONOOXYGENASE"/>
    <property type="match status" value="1"/>
</dbReference>
<dbReference type="GO" id="GO:0016705">
    <property type="term" value="F:oxidoreductase activity, acting on paired donors, with incorporation or reduction of molecular oxygen"/>
    <property type="evidence" value="ECO:0007669"/>
    <property type="project" value="InterPro"/>
</dbReference>
<dbReference type="GO" id="GO:0005829">
    <property type="term" value="C:cytosol"/>
    <property type="evidence" value="ECO:0007669"/>
    <property type="project" value="TreeGrafter"/>
</dbReference>
<evidence type="ECO:0000259" key="1">
    <source>
        <dbReference type="Pfam" id="PF00296"/>
    </source>
</evidence>
<dbReference type="InterPro" id="IPR036661">
    <property type="entry name" value="Luciferase-like_sf"/>
</dbReference>
<dbReference type="AlphaFoldDB" id="A0A5B8IJ64"/>
<dbReference type="OrthoDB" id="9757559at2"/>
<dbReference type="STRING" id="568768.GCA_000406125_00398"/>
<dbReference type="NCBIfam" id="TIGR04020">
    <property type="entry name" value="seco_metab_LLM"/>
    <property type="match status" value="1"/>
</dbReference>
<gene>
    <name evidence="2" type="ORF">Dpoa569_0003550</name>
</gene>
<dbReference type="InterPro" id="IPR050766">
    <property type="entry name" value="Bact_Lucif_Oxidored"/>
</dbReference>
<reference evidence="2 3" key="1">
    <citation type="journal article" date="2019" name="Environ. Microbiol.">
        <title>The phytopathogenic nature of Dickeya aquatica 174/2 and the dynamic early evolution of Dickeya pathogenicity.</title>
        <authorList>
            <person name="Duprey A."/>
            <person name="Taib N."/>
            <person name="Leonard S."/>
            <person name="Garin T."/>
            <person name="Flandrois J.P."/>
            <person name="Nasser W."/>
            <person name="Brochier-Armanet C."/>
            <person name="Reverchon S."/>
        </authorList>
    </citation>
    <scope>NUCLEOTIDE SEQUENCE [LARGE SCALE GENOMIC DNA]</scope>
    <source>
        <strain evidence="2 3">NCPPB 569</strain>
    </source>
</reference>
<dbReference type="Proteomes" id="UP000320591">
    <property type="component" value="Chromosome"/>
</dbReference>
<feature type="domain" description="Luciferase-like" evidence="1">
    <location>
        <begin position="18"/>
        <end position="330"/>
    </location>
</feature>
<dbReference type="PANTHER" id="PTHR30137">
    <property type="entry name" value="LUCIFERASE-LIKE MONOOXYGENASE"/>
    <property type="match status" value="1"/>
</dbReference>